<keyword evidence="1" id="KW-1133">Transmembrane helix</keyword>
<dbReference type="eggNOG" id="ENOG5030WCJ">
    <property type="taxonomic scope" value="Bacteria"/>
</dbReference>
<keyword evidence="3" id="KW-1185">Reference proteome</keyword>
<accession>B6G108</accession>
<reference evidence="2 3" key="1">
    <citation type="submission" date="2008-09" db="EMBL/GenBank/DDBJ databases">
        <authorList>
            <person name="Fulton L."/>
            <person name="Clifton S."/>
            <person name="Fulton B."/>
            <person name="Xu J."/>
            <person name="Minx P."/>
            <person name="Pepin K.H."/>
            <person name="Johnson M."/>
            <person name="Thiruvilangam P."/>
            <person name="Bhonagiri V."/>
            <person name="Nash W.E."/>
            <person name="Mardis E.R."/>
            <person name="Wilson R.K."/>
        </authorList>
    </citation>
    <scope>NUCLEOTIDE SEQUENCE [LARGE SCALE GENOMIC DNA]</scope>
    <source>
        <strain evidence="2 3">DSM 13275</strain>
    </source>
</reference>
<evidence type="ECO:0008006" key="4">
    <source>
        <dbReference type="Google" id="ProtNLM"/>
    </source>
</evidence>
<dbReference type="EMBL" id="ABWP01000070">
    <property type="protein sequence ID" value="EEA84583.1"/>
    <property type="molecule type" value="Genomic_DNA"/>
</dbReference>
<dbReference type="STRING" id="500633.CLOHIR_01814"/>
<dbReference type="AlphaFoldDB" id="B6G108"/>
<reference evidence="2 3" key="2">
    <citation type="submission" date="2008-10" db="EMBL/GenBank/DDBJ databases">
        <title>Draft genome sequence of Clostridium hiranonis (DSM 13275).</title>
        <authorList>
            <person name="Sudarsanam P."/>
            <person name="Ley R."/>
            <person name="Guruge J."/>
            <person name="Turnbaugh P.J."/>
            <person name="Mahowald M."/>
            <person name="Liep D."/>
            <person name="Gordon J."/>
        </authorList>
    </citation>
    <scope>NUCLEOTIDE SEQUENCE [LARGE SCALE GENOMIC DNA]</scope>
    <source>
        <strain evidence="2 3">DSM 13275</strain>
    </source>
</reference>
<gene>
    <name evidence="2" type="ORF">CLOHIR_01814</name>
</gene>
<protein>
    <recommendedName>
        <fullName evidence="4">YcxB-like protein domain-containing protein</fullName>
    </recommendedName>
</protein>
<comment type="caution">
    <text evidence="2">The sequence shown here is derived from an EMBL/GenBank/DDBJ whole genome shotgun (WGS) entry which is preliminary data.</text>
</comment>
<evidence type="ECO:0000313" key="2">
    <source>
        <dbReference type="EMBL" id="EEA84583.1"/>
    </source>
</evidence>
<organism evidence="2 3">
    <name type="scientific">Peptacetobacter hiranonis (strain DSM 13275 / JCM 10541 / KCTC 15199 / TO-931)</name>
    <name type="common">Clostridium hiranonis</name>
    <dbReference type="NCBI Taxonomy" id="500633"/>
    <lineage>
        <taxon>Bacteria</taxon>
        <taxon>Bacillati</taxon>
        <taxon>Bacillota</taxon>
        <taxon>Clostridia</taxon>
        <taxon>Peptostreptococcales</taxon>
        <taxon>Peptostreptococcaceae</taxon>
        <taxon>Peptacetobacter</taxon>
    </lineage>
</organism>
<evidence type="ECO:0000256" key="1">
    <source>
        <dbReference type="SAM" id="Phobius"/>
    </source>
</evidence>
<evidence type="ECO:0000313" key="3">
    <source>
        <dbReference type="Proteomes" id="UP000003178"/>
    </source>
</evidence>
<dbReference type="RefSeq" id="WP_006440676.1">
    <property type="nucleotide sequence ID" value="NZ_DS995358.1"/>
</dbReference>
<dbReference type="OrthoDB" id="82335at2"/>
<feature type="transmembrane region" description="Helical" evidence="1">
    <location>
        <begin position="35"/>
        <end position="52"/>
    </location>
</feature>
<keyword evidence="1" id="KW-0472">Membrane</keyword>
<feature type="transmembrane region" description="Helical" evidence="1">
    <location>
        <begin position="58"/>
        <end position="81"/>
    </location>
</feature>
<name>B6G108_PEPHT</name>
<sequence>MAKSEIIKARNTSYITKEDYVESVKLSTNRKIKTVSIALSLVLVVVGGYGAFTGAIAYGLAFAIFGLVMLVWELFISYNVLGSKSFKKVVEENGTDKIKLKIDFYKDHLVLNNQNGLKSELKYRKIQKMGRGKNVVVLVFNKDYAVTFKKDGFTYGDFETVEDLIYTARGMK</sequence>
<dbReference type="Proteomes" id="UP000003178">
    <property type="component" value="Unassembled WGS sequence"/>
</dbReference>
<dbReference type="HOGENOM" id="CLU_1552617_0_0_9"/>
<proteinExistence type="predicted"/>
<keyword evidence="1" id="KW-0812">Transmembrane</keyword>